<feature type="transmembrane region" description="Helical" evidence="5">
    <location>
        <begin position="20"/>
        <end position="39"/>
    </location>
</feature>
<evidence type="ECO:0000256" key="1">
    <source>
        <dbReference type="ARBA" id="ARBA00004141"/>
    </source>
</evidence>
<dbReference type="Pfam" id="PF05154">
    <property type="entry name" value="TM2"/>
    <property type="match status" value="1"/>
</dbReference>
<protein>
    <submittedName>
        <fullName evidence="7">TM2 domain</fullName>
    </submittedName>
</protein>
<evidence type="ECO:0000256" key="3">
    <source>
        <dbReference type="ARBA" id="ARBA00022989"/>
    </source>
</evidence>
<accession>A0A378TXN5</accession>
<keyword evidence="3 5" id="KW-1133">Transmembrane helix</keyword>
<evidence type="ECO:0000313" key="7">
    <source>
        <dbReference type="EMBL" id="STZ67687.1"/>
    </source>
</evidence>
<dbReference type="EMBL" id="UGQW01000002">
    <property type="protein sequence ID" value="STZ67687.1"/>
    <property type="molecule type" value="Genomic_DNA"/>
</dbReference>
<dbReference type="AlphaFoldDB" id="A0A378TXN5"/>
<proteinExistence type="predicted"/>
<feature type="transmembrane region" description="Helical" evidence="5">
    <location>
        <begin position="45"/>
        <end position="71"/>
    </location>
</feature>
<reference evidence="7 8" key="1">
    <citation type="submission" date="2018-06" db="EMBL/GenBank/DDBJ databases">
        <authorList>
            <consortium name="Pathogen Informatics"/>
            <person name="Doyle S."/>
        </authorList>
    </citation>
    <scope>NUCLEOTIDE SEQUENCE [LARGE SCALE GENOMIC DNA]</scope>
    <source>
        <strain evidence="7 8">NCTC10660</strain>
    </source>
</reference>
<evidence type="ECO:0000256" key="5">
    <source>
        <dbReference type="SAM" id="Phobius"/>
    </source>
</evidence>
<dbReference type="GeneID" id="93352156"/>
<name>A0A378TXN5_NEIEL</name>
<evidence type="ECO:0000256" key="4">
    <source>
        <dbReference type="ARBA" id="ARBA00023136"/>
    </source>
</evidence>
<evidence type="ECO:0000313" key="8">
    <source>
        <dbReference type="Proteomes" id="UP000254927"/>
    </source>
</evidence>
<dbReference type="InterPro" id="IPR007829">
    <property type="entry name" value="TM2"/>
</dbReference>
<keyword evidence="2 5" id="KW-0812">Transmembrane</keyword>
<keyword evidence="4 5" id="KW-0472">Membrane</keyword>
<gene>
    <name evidence="7" type="ORF">NCTC10660_01172</name>
</gene>
<organism evidence="7 8">
    <name type="scientific">Neisseria elongata</name>
    <dbReference type="NCBI Taxonomy" id="495"/>
    <lineage>
        <taxon>Bacteria</taxon>
        <taxon>Pseudomonadati</taxon>
        <taxon>Pseudomonadota</taxon>
        <taxon>Betaproteobacteria</taxon>
        <taxon>Neisseriales</taxon>
        <taxon>Neisseriaceae</taxon>
        <taxon>Neisseria</taxon>
    </lineage>
</organism>
<dbReference type="GO" id="GO:0016020">
    <property type="term" value="C:membrane"/>
    <property type="evidence" value="ECO:0007669"/>
    <property type="project" value="UniProtKB-SubCell"/>
</dbReference>
<feature type="domain" description="TM2" evidence="6">
    <location>
        <begin position="17"/>
        <end position="60"/>
    </location>
</feature>
<evidence type="ECO:0000256" key="2">
    <source>
        <dbReference type="ARBA" id="ARBA00022692"/>
    </source>
</evidence>
<comment type="subcellular location">
    <subcellularLocation>
        <location evidence="1">Membrane</location>
        <topology evidence="1">Multi-pass membrane protein</topology>
    </subcellularLocation>
</comment>
<dbReference type="RefSeq" id="WP_074897192.1">
    <property type="nucleotide sequence ID" value="NZ_CAURIW010000001.1"/>
</dbReference>
<sequence>MSENIPQQPAPTPATSDKRIIAAVLAFFLGGFGVHKFYLGVNKVGVIYLLITILGSFIFVGPAVTFIFCIIDIVKYLKCTPEEFEQTYVIGKKEWF</sequence>
<evidence type="ECO:0000259" key="6">
    <source>
        <dbReference type="Pfam" id="PF05154"/>
    </source>
</evidence>
<dbReference type="Proteomes" id="UP000254927">
    <property type="component" value="Unassembled WGS sequence"/>
</dbReference>